<comment type="similarity">
    <text evidence="2">Belongs to the multi antimicrobial extrusion (MATE) (TC 2.A.66.1) family. MepA subfamily.</text>
</comment>
<feature type="transmembrane region" description="Helical" evidence="10">
    <location>
        <begin position="386"/>
        <end position="407"/>
    </location>
</feature>
<keyword evidence="4" id="KW-0813">Transport</keyword>
<dbReference type="RefSeq" id="WP_067556105.1">
    <property type="nucleotide sequence ID" value="NZ_CAMTBT010000023.1"/>
</dbReference>
<keyword evidence="8 10" id="KW-0472">Membrane</keyword>
<evidence type="ECO:0000256" key="10">
    <source>
        <dbReference type="SAM" id="Phobius"/>
    </source>
</evidence>
<dbReference type="NCBIfam" id="TIGR00797">
    <property type="entry name" value="matE"/>
    <property type="match status" value="1"/>
</dbReference>
<evidence type="ECO:0000256" key="7">
    <source>
        <dbReference type="ARBA" id="ARBA00022989"/>
    </source>
</evidence>
<comment type="subcellular location">
    <subcellularLocation>
        <location evidence="1">Cell membrane</location>
        <topology evidence="1">Multi-pass membrane protein</topology>
    </subcellularLocation>
</comment>
<dbReference type="GO" id="GO:0015297">
    <property type="term" value="F:antiporter activity"/>
    <property type="evidence" value="ECO:0007669"/>
    <property type="project" value="InterPro"/>
</dbReference>
<accession>A0A140DU08</accession>
<dbReference type="PANTHER" id="PTHR43823">
    <property type="entry name" value="SPORULATION PROTEIN YKVU"/>
    <property type="match status" value="1"/>
</dbReference>
<dbReference type="InterPro" id="IPR002528">
    <property type="entry name" value="MATE_fam"/>
</dbReference>
<feature type="transmembrane region" description="Helical" evidence="10">
    <location>
        <begin position="358"/>
        <end position="379"/>
    </location>
</feature>
<evidence type="ECO:0000313" key="12">
    <source>
        <dbReference type="Proteomes" id="UP000069771"/>
    </source>
</evidence>
<evidence type="ECO:0000313" key="11">
    <source>
        <dbReference type="EMBL" id="AMK54135.1"/>
    </source>
</evidence>
<dbReference type="STRING" id="1702221.AALO17_10010"/>
<dbReference type="GO" id="GO:0046677">
    <property type="term" value="P:response to antibiotic"/>
    <property type="evidence" value="ECO:0007669"/>
    <property type="project" value="UniProtKB-KW"/>
</dbReference>
<keyword evidence="6 10" id="KW-0812">Transmembrane</keyword>
<feature type="transmembrane region" description="Helical" evidence="10">
    <location>
        <begin position="269"/>
        <end position="296"/>
    </location>
</feature>
<evidence type="ECO:0000256" key="9">
    <source>
        <dbReference type="ARBA" id="ARBA00023251"/>
    </source>
</evidence>
<keyword evidence="9" id="KW-0046">Antibiotic resistance</keyword>
<dbReference type="KEGG" id="fro:AALO17_10010"/>
<dbReference type="Pfam" id="PF01554">
    <property type="entry name" value="MatE"/>
    <property type="match status" value="2"/>
</dbReference>
<feature type="transmembrane region" description="Helical" evidence="10">
    <location>
        <begin position="193"/>
        <end position="212"/>
    </location>
</feature>
<evidence type="ECO:0000256" key="3">
    <source>
        <dbReference type="ARBA" id="ARBA00022106"/>
    </source>
</evidence>
<protein>
    <recommendedName>
        <fullName evidence="3">Multidrug export protein MepA</fullName>
    </recommendedName>
</protein>
<feature type="transmembrane region" description="Helical" evidence="10">
    <location>
        <begin position="12"/>
        <end position="33"/>
    </location>
</feature>
<proteinExistence type="inferred from homology"/>
<feature type="transmembrane region" description="Helical" evidence="10">
    <location>
        <begin position="90"/>
        <end position="113"/>
    </location>
</feature>
<dbReference type="OrthoDB" id="9808954at2"/>
<evidence type="ECO:0000256" key="2">
    <source>
        <dbReference type="ARBA" id="ARBA00008417"/>
    </source>
</evidence>
<dbReference type="InterPro" id="IPR051327">
    <property type="entry name" value="MATE_MepA_subfamily"/>
</dbReference>
<gene>
    <name evidence="11" type="ORF">AALO17_10010</name>
</gene>
<evidence type="ECO:0000256" key="4">
    <source>
        <dbReference type="ARBA" id="ARBA00022448"/>
    </source>
</evidence>
<organism evidence="11 12">
    <name type="scientific">Faecalibaculum rodentium</name>
    <dbReference type="NCBI Taxonomy" id="1702221"/>
    <lineage>
        <taxon>Bacteria</taxon>
        <taxon>Bacillati</taxon>
        <taxon>Bacillota</taxon>
        <taxon>Erysipelotrichia</taxon>
        <taxon>Erysipelotrichales</taxon>
        <taxon>Erysipelotrichaceae</taxon>
        <taxon>Faecalibaculum</taxon>
    </lineage>
</organism>
<dbReference type="CDD" id="cd13143">
    <property type="entry name" value="MATE_MepA_like"/>
    <property type="match status" value="1"/>
</dbReference>
<sequence>MNRLAGHYTYGRLLRYCLAPVAMMVFSSIYGVMDGFFVSNWAGQTAFAAVNLIMPALMILGGLGFMYGTGGTALAARTLGEGKKELASRYFSMVTWTAVVTGVLTGALGSIFAPDIARLLGADAGMMQDCVEYARVILFFNATFILQNVFQSFLAAAGRPGLGFVCTVAAGITNMILDWLFIAVFGWGTSGAALATGLGTCVGSIPPLVWFMTSRSSSLRLMAVVPAAGPVARACLNGMSEFMSNISGSLVSILFNFQLMRYVGEQGVAAYGVVMYVAFFFIAVFFGYTMGVSPVISYHFGAQDRQELHSLFGKSLVISLCAGLVMTALAEILAGPLAAVYVGYDASLEAMTIDAMEIFATCIVFAGINIFTSALFTALNNGLISAAVAFLRSLVFQAACVLILPQFFGVSGIWWSMTLAEVLALLVNIVILAKEQKRYGY</sequence>
<dbReference type="PIRSF" id="PIRSF006603">
    <property type="entry name" value="DinF"/>
    <property type="match status" value="1"/>
</dbReference>
<feature type="transmembrane region" description="Helical" evidence="10">
    <location>
        <begin position="45"/>
        <end position="69"/>
    </location>
</feature>
<dbReference type="Proteomes" id="UP000069771">
    <property type="component" value="Chromosome"/>
</dbReference>
<dbReference type="InterPro" id="IPR048279">
    <property type="entry name" value="MdtK-like"/>
</dbReference>
<name>A0A140DU08_9FIRM</name>
<keyword evidence="7 10" id="KW-1133">Transmembrane helix</keyword>
<dbReference type="AlphaFoldDB" id="A0A140DU08"/>
<dbReference type="GO" id="GO:0042910">
    <property type="term" value="F:xenobiotic transmembrane transporter activity"/>
    <property type="evidence" value="ECO:0007669"/>
    <property type="project" value="InterPro"/>
</dbReference>
<evidence type="ECO:0000256" key="1">
    <source>
        <dbReference type="ARBA" id="ARBA00004651"/>
    </source>
</evidence>
<feature type="transmembrane region" description="Helical" evidence="10">
    <location>
        <begin position="133"/>
        <end position="150"/>
    </location>
</feature>
<evidence type="ECO:0000256" key="6">
    <source>
        <dbReference type="ARBA" id="ARBA00022692"/>
    </source>
</evidence>
<dbReference type="GeneID" id="78477780"/>
<feature type="transmembrane region" description="Helical" evidence="10">
    <location>
        <begin position="242"/>
        <end position="263"/>
    </location>
</feature>
<keyword evidence="5" id="KW-1003">Cell membrane</keyword>
<feature type="transmembrane region" description="Helical" evidence="10">
    <location>
        <begin position="162"/>
        <end position="187"/>
    </location>
</feature>
<evidence type="ECO:0000256" key="5">
    <source>
        <dbReference type="ARBA" id="ARBA00022475"/>
    </source>
</evidence>
<keyword evidence="12" id="KW-1185">Reference proteome</keyword>
<evidence type="ECO:0000256" key="8">
    <source>
        <dbReference type="ARBA" id="ARBA00023136"/>
    </source>
</evidence>
<feature type="transmembrane region" description="Helical" evidence="10">
    <location>
        <begin position="316"/>
        <end position="338"/>
    </location>
</feature>
<dbReference type="InterPro" id="IPR045070">
    <property type="entry name" value="MATE_MepA-like"/>
</dbReference>
<dbReference type="PANTHER" id="PTHR43823:SF3">
    <property type="entry name" value="MULTIDRUG EXPORT PROTEIN MEPA"/>
    <property type="match status" value="1"/>
</dbReference>
<dbReference type="PATRIC" id="fig|1702221.3.peg.968"/>
<feature type="transmembrane region" description="Helical" evidence="10">
    <location>
        <begin position="413"/>
        <end position="433"/>
    </location>
</feature>
<dbReference type="GO" id="GO:0005886">
    <property type="term" value="C:plasma membrane"/>
    <property type="evidence" value="ECO:0007669"/>
    <property type="project" value="UniProtKB-SubCell"/>
</dbReference>
<dbReference type="EMBL" id="CP011391">
    <property type="protein sequence ID" value="AMK54135.1"/>
    <property type="molecule type" value="Genomic_DNA"/>
</dbReference>
<reference evidence="11 12" key="1">
    <citation type="journal article" date="2016" name="Gut Pathog.">
        <title>Whole genome sequencing of "Faecalibaculum rodentium" ALO17, isolated from C57BL/6J laboratory mouse feces.</title>
        <authorList>
            <person name="Lim S."/>
            <person name="Chang D.H."/>
            <person name="Ahn S."/>
            <person name="Kim B.C."/>
        </authorList>
    </citation>
    <scope>NUCLEOTIDE SEQUENCE [LARGE SCALE GENOMIC DNA]</scope>
    <source>
        <strain evidence="11 12">Alo17</strain>
    </source>
</reference>